<comment type="similarity">
    <text evidence="2 13">Belongs to the taffazin family.</text>
</comment>
<keyword evidence="6" id="KW-0443">Lipid metabolism</keyword>
<comment type="catalytic activity">
    <reaction evidence="11">
        <text>1'-[1,2-diacyl-sn-glycero-3-phospho],3'-[1-acyl-sn-glycero-3-phospho]-glycerol + a 1,2-diacyl-sn-glycero-3-phosphocholine = a cardiolipin + a 1-acyl-sn-glycero-3-phosphocholine</text>
        <dbReference type="Rhea" id="RHEA:33731"/>
        <dbReference type="ChEBI" id="CHEBI:57643"/>
        <dbReference type="ChEBI" id="CHEBI:58168"/>
        <dbReference type="ChEBI" id="CHEBI:62237"/>
        <dbReference type="ChEBI" id="CHEBI:64743"/>
    </reaction>
    <physiologicalReaction direction="left-to-right" evidence="11">
        <dbReference type="Rhea" id="RHEA:33732"/>
    </physiologicalReaction>
    <physiologicalReaction direction="right-to-left" evidence="11">
        <dbReference type="Rhea" id="RHEA:33733"/>
    </physiologicalReaction>
</comment>
<accession>A0A9W9Z6W3</accession>
<feature type="domain" description="Phospholipid/glycerol acyltransferase" evidence="14">
    <location>
        <begin position="31"/>
        <end position="151"/>
    </location>
</feature>
<dbReference type="GO" id="GO:0047184">
    <property type="term" value="F:1-acylglycerophosphocholine O-acyltransferase activity"/>
    <property type="evidence" value="ECO:0007669"/>
    <property type="project" value="TreeGrafter"/>
</dbReference>
<keyword evidence="3" id="KW-0808">Transferase</keyword>
<evidence type="ECO:0000256" key="10">
    <source>
        <dbReference type="ARBA" id="ARBA00024323"/>
    </source>
</evidence>
<dbReference type="InterPro" id="IPR000872">
    <property type="entry name" value="Tafazzin"/>
</dbReference>
<comment type="catalytic activity">
    <reaction evidence="12">
        <text>1,2-di-(9Z-octadecenoyl)-sn-glycero-3-phosphocholine + 1-hexadecanoyl-sn-glycero-3-phosphocholine = 1-hexadecanoyl-2-(9Z-octadecenoyl)-sn-glycero-3-phosphocholine + 1-(9Z-octadecenoyl)-sn-glycero-3-phosphocholine</text>
        <dbReference type="Rhea" id="RHEA:43816"/>
        <dbReference type="ChEBI" id="CHEBI:28610"/>
        <dbReference type="ChEBI" id="CHEBI:72998"/>
        <dbReference type="ChEBI" id="CHEBI:73001"/>
        <dbReference type="ChEBI" id="CHEBI:74669"/>
    </reaction>
    <physiologicalReaction direction="left-to-right" evidence="12">
        <dbReference type="Rhea" id="RHEA:43817"/>
    </physiologicalReaction>
    <physiologicalReaction direction="right-to-left" evidence="12">
        <dbReference type="Rhea" id="RHEA:43818"/>
    </physiologicalReaction>
</comment>
<dbReference type="PANTHER" id="PTHR12497">
    <property type="entry name" value="TAZ PROTEIN TAFAZZIN"/>
    <property type="match status" value="1"/>
</dbReference>
<evidence type="ECO:0000256" key="3">
    <source>
        <dbReference type="ARBA" id="ARBA00022679"/>
    </source>
</evidence>
<comment type="caution">
    <text evidence="15">The sequence shown here is derived from an EMBL/GenBank/DDBJ whole genome shotgun (WGS) entry which is preliminary data.</text>
</comment>
<sequence>MKPTSEFHFVKKYNFDILERSVEDRPDGVPLVTVCNHTSCLDDPCCVGLMKMRNVLEHTTLGARELLFSTPLRSAFFSRAKAIPVVRGDGVYQKGVDVAIEQLNKGEWIHVFPEGAINVNDTIKRLKWGVGRLIAEAQVTPIVVPFWHEGMDDVLPNRSPYIPKIMKRVTVLIGEPMEFTETIEEYRKTKKNAMETRKLITDLIQERFKELKVETQLLHNKWR</sequence>
<name>A0A9W9Z6W3_9CNID</name>
<dbReference type="SUPFAM" id="SSF69593">
    <property type="entry name" value="Glycerol-3-phosphate (1)-acyltransferase"/>
    <property type="match status" value="1"/>
</dbReference>
<evidence type="ECO:0000256" key="12">
    <source>
        <dbReference type="ARBA" id="ARBA00049543"/>
    </source>
</evidence>
<dbReference type="InterPro" id="IPR002123">
    <property type="entry name" value="Plipid/glycerol_acylTrfase"/>
</dbReference>
<evidence type="ECO:0000256" key="9">
    <source>
        <dbReference type="ARBA" id="ARBA00023315"/>
    </source>
</evidence>
<keyword evidence="16" id="KW-1185">Reference proteome</keyword>
<keyword evidence="5" id="KW-0999">Mitochondrion inner membrane</keyword>
<dbReference type="GO" id="GO:0005741">
    <property type="term" value="C:mitochondrial outer membrane"/>
    <property type="evidence" value="ECO:0007669"/>
    <property type="project" value="UniProtKB-SubCell"/>
</dbReference>
<dbReference type="CDD" id="cd07989">
    <property type="entry name" value="LPLAT_AGPAT-like"/>
    <property type="match status" value="1"/>
</dbReference>
<comment type="subcellular location">
    <subcellularLocation>
        <location evidence="1">Mitochondrion inner membrane</location>
        <topology evidence="1">Peripheral membrane protein</topology>
        <orientation evidence="1">Intermembrane side</orientation>
    </subcellularLocation>
    <subcellularLocation>
        <location evidence="10">Mitochondrion outer membrane</location>
        <topology evidence="10">Peripheral membrane protein</topology>
        <orientation evidence="10">Intermembrane side</orientation>
    </subcellularLocation>
</comment>
<evidence type="ECO:0000256" key="13">
    <source>
        <dbReference type="RuleBase" id="RU365062"/>
    </source>
</evidence>
<keyword evidence="8" id="KW-0472">Membrane</keyword>
<evidence type="ECO:0000313" key="15">
    <source>
        <dbReference type="EMBL" id="KAJ7374469.1"/>
    </source>
</evidence>
<protein>
    <recommendedName>
        <fullName evidence="13">Tafazzin family protein</fullName>
    </recommendedName>
</protein>
<evidence type="ECO:0000256" key="6">
    <source>
        <dbReference type="ARBA" id="ARBA00023098"/>
    </source>
</evidence>
<dbReference type="PRINTS" id="PR00979">
    <property type="entry name" value="TAFAZZIN"/>
</dbReference>
<dbReference type="OrthoDB" id="193467at2759"/>
<dbReference type="Proteomes" id="UP001163046">
    <property type="component" value="Unassembled WGS sequence"/>
</dbReference>
<evidence type="ECO:0000256" key="1">
    <source>
        <dbReference type="ARBA" id="ARBA00004137"/>
    </source>
</evidence>
<keyword evidence="9" id="KW-0012">Acyltransferase</keyword>
<evidence type="ECO:0000256" key="7">
    <source>
        <dbReference type="ARBA" id="ARBA00023128"/>
    </source>
</evidence>
<dbReference type="PANTHER" id="PTHR12497:SF0">
    <property type="entry name" value="TAFAZZIN"/>
    <property type="match status" value="1"/>
</dbReference>
<dbReference type="GO" id="GO:0005743">
    <property type="term" value="C:mitochondrial inner membrane"/>
    <property type="evidence" value="ECO:0007669"/>
    <property type="project" value="UniProtKB-SubCell"/>
</dbReference>
<dbReference type="EMBL" id="MU826828">
    <property type="protein sequence ID" value="KAJ7374469.1"/>
    <property type="molecule type" value="Genomic_DNA"/>
</dbReference>
<evidence type="ECO:0000256" key="2">
    <source>
        <dbReference type="ARBA" id="ARBA00010524"/>
    </source>
</evidence>
<evidence type="ECO:0000313" key="16">
    <source>
        <dbReference type="Proteomes" id="UP001163046"/>
    </source>
</evidence>
<proteinExistence type="inferred from homology"/>
<dbReference type="Pfam" id="PF01553">
    <property type="entry name" value="Acyltransferase"/>
    <property type="match status" value="1"/>
</dbReference>
<evidence type="ECO:0000256" key="4">
    <source>
        <dbReference type="ARBA" id="ARBA00022787"/>
    </source>
</evidence>
<dbReference type="AlphaFoldDB" id="A0A9W9Z6W3"/>
<dbReference type="SMART" id="SM00563">
    <property type="entry name" value="PlsC"/>
    <property type="match status" value="1"/>
</dbReference>
<reference evidence="15" key="1">
    <citation type="submission" date="2023-01" db="EMBL/GenBank/DDBJ databases">
        <title>Genome assembly of the deep-sea coral Lophelia pertusa.</title>
        <authorList>
            <person name="Herrera S."/>
            <person name="Cordes E."/>
        </authorList>
    </citation>
    <scope>NUCLEOTIDE SEQUENCE</scope>
    <source>
        <strain evidence="15">USNM1676648</strain>
        <tissue evidence="15">Polyp</tissue>
    </source>
</reference>
<keyword evidence="7" id="KW-0496">Mitochondrion</keyword>
<dbReference type="GO" id="GO:0007007">
    <property type="term" value="P:inner mitochondrial membrane organization"/>
    <property type="evidence" value="ECO:0007669"/>
    <property type="project" value="TreeGrafter"/>
</dbReference>
<evidence type="ECO:0000256" key="8">
    <source>
        <dbReference type="ARBA" id="ARBA00023136"/>
    </source>
</evidence>
<evidence type="ECO:0000256" key="11">
    <source>
        <dbReference type="ARBA" id="ARBA00047906"/>
    </source>
</evidence>
<evidence type="ECO:0000259" key="14">
    <source>
        <dbReference type="SMART" id="SM00563"/>
    </source>
</evidence>
<keyword evidence="4" id="KW-1000">Mitochondrion outer membrane</keyword>
<gene>
    <name evidence="15" type="ORF">OS493_007576</name>
</gene>
<organism evidence="15 16">
    <name type="scientific">Desmophyllum pertusum</name>
    <dbReference type="NCBI Taxonomy" id="174260"/>
    <lineage>
        <taxon>Eukaryota</taxon>
        <taxon>Metazoa</taxon>
        <taxon>Cnidaria</taxon>
        <taxon>Anthozoa</taxon>
        <taxon>Hexacorallia</taxon>
        <taxon>Scleractinia</taxon>
        <taxon>Caryophylliina</taxon>
        <taxon>Caryophylliidae</taxon>
        <taxon>Desmophyllum</taxon>
    </lineage>
</organism>
<dbReference type="GO" id="GO:0035965">
    <property type="term" value="P:cardiolipin acyl-chain remodeling"/>
    <property type="evidence" value="ECO:0007669"/>
    <property type="project" value="TreeGrafter"/>
</dbReference>
<evidence type="ECO:0000256" key="5">
    <source>
        <dbReference type="ARBA" id="ARBA00022792"/>
    </source>
</evidence>